<dbReference type="FunFam" id="1.10.420.10:FF:000001">
    <property type="entry name" value="Peroxidase"/>
    <property type="match status" value="1"/>
</dbReference>
<dbReference type="PROSITE" id="PS50873">
    <property type="entry name" value="PEROXIDASE_4"/>
    <property type="match status" value="1"/>
</dbReference>
<feature type="binding site" evidence="19">
    <location>
        <position position="104"/>
    </location>
    <ligand>
        <name>Ca(2+)</name>
        <dbReference type="ChEBI" id="CHEBI:29108"/>
        <label>1</label>
    </ligand>
</feature>
<dbReference type="AlphaFoldDB" id="A0A2P6Q7M5"/>
<evidence type="ECO:0000256" key="13">
    <source>
        <dbReference type="ARBA" id="ARBA00023004"/>
    </source>
</evidence>
<evidence type="ECO:0000256" key="5">
    <source>
        <dbReference type="ARBA" id="ARBA00012313"/>
    </source>
</evidence>
<evidence type="ECO:0000256" key="12">
    <source>
        <dbReference type="ARBA" id="ARBA00023002"/>
    </source>
</evidence>
<evidence type="ECO:0000256" key="14">
    <source>
        <dbReference type="ARBA" id="ARBA00023157"/>
    </source>
</evidence>
<feature type="chain" id="PRO_5015020573" description="Peroxidase" evidence="22">
    <location>
        <begin position="23"/>
        <end position="357"/>
    </location>
</feature>
<dbReference type="SUPFAM" id="SSF48113">
    <property type="entry name" value="Heme-dependent peroxidases"/>
    <property type="match status" value="1"/>
</dbReference>
<dbReference type="PANTHER" id="PTHR31235">
    <property type="entry name" value="PEROXIDASE 25-RELATED"/>
    <property type="match status" value="1"/>
</dbReference>
<comment type="cofactor">
    <cofactor evidence="19 22">
        <name>Ca(2+)</name>
        <dbReference type="ChEBI" id="CHEBI:29108"/>
    </cofactor>
    <text evidence="19 22">Binds 2 calcium ions per subunit.</text>
</comment>
<comment type="similarity">
    <text evidence="22">Belongs to the peroxidase family. Classical plant (class III) peroxidase subfamily.</text>
</comment>
<evidence type="ECO:0000256" key="2">
    <source>
        <dbReference type="ARBA" id="ARBA00002322"/>
    </source>
</evidence>
<feature type="binding site" evidence="19">
    <location>
        <position position="111"/>
    </location>
    <ligand>
        <name>Ca(2+)</name>
        <dbReference type="ChEBI" id="CHEBI:29108"/>
        <label>1</label>
    </ligand>
</feature>
<evidence type="ECO:0000256" key="19">
    <source>
        <dbReference type="PIRSR" id="PIRSR600823-3"/>
    </source>
</evidence>
<feature type="binding site" evidence="19">
    <location>
        <position position="109"/>
    </location>
    <ligand>
        <name>Ca(2+)</name>
        <dbReference type="ChEBI" id="CHEBI:29108"/>
        <label>1</label>
    </ligand>
</feature>
<dbReference type="OrthoDB" id="2113341at2759"/>
<keyword evidence="16 22" id="KW-0376">Hydrogen peroxide</keyword>
<keyword evidence="8 22" id="KW-0349">Heme</keyword>
<dbReference type="GO" id="GO:0042744">
    <property type="term" value="P:hydrogen peroxide catabolic process"/>
    <property type="evidence" value="ECO:0007669"/>
    <property type="project" value="UniProtKB-KW"/>
</dbReference>
<evidence type="ECO:0000256" key="20">
    <source>
        <dbReference type="PIRSR" id="PIRSR600823-4"/>
    </source>
</evidence>
<dbReference type="GO" id="GO:0005576">
    <property type="term" value="C:extracellular region"/>
    <property type="evidence" value="ECO:0007669"/>
    <property type="project" value="UniProtKB-SubCell"/>
</dbReference>
<dbReference type="GO" id="GO:0006979">
    <property type="term" value="P:response to oxidative stress"/>
    <property type="evidence" value="ECO:0007669"/>
    <property type="project" value="UniProtKB-UniRule"/>
</dbReference>
<evidence type="ECO:0000256" key="7">
    <source>
        <dbReference type="ARBA" id="ARBA00022559"/>
    </source>
</evidence>
<comment type="similarity">
    <text evidence="4">Belongs to the peroxidase family. Ascorbate peroxidase subfamily.</text>
</comment>
<evidence type="ECO:0000256" key="6">
    <source>
        <dbReference type="ARBA" id="ARBA00022525"/>
    </source>
</evidence>
<comment type="caution">
    <text evidence="24">The sequence shown here is derived from an EMBL/GenBank/DDBJ whole genome shotgun (WGS) entry which is preliminary data.</text>
</comment>
<feature type="binding site" evidence="19">
    <location>
        <position position="226"/>
    </location>
    <ligand>
        <name>Ca(2+)</name>
        <dbReference type="ChEBI" id="CHEBI:29108"/>
        <label>2</label>
    </ligand>
</feature>
<dbReference type="PRINTS" id="PR00458">
    <property type="entry name" value="PEROXIDASE"/>
</dbReference>
<dbReference type="GO" id="GO:0020037">
    <property type="term" value="F:heme binding"/>
    <property type="evidence" value="ECO:0007669"/>
    <property type="project" value="UniProtKB-UniRule"/>
</dbReference>
<feature type="binding site" evidence="19">
    <location>
        <position position="277"/>
    </location>
    <ligand>
        <name>Ca(2+)</name>
        <dbReference type="ChEBI" id="CHEBI:29108"/>
        <label>2</label>
    </ligand>
</feature>
<dbReference type="InterPro" id="IPR000823">
    <property type="entry name" value="Peroxidase_pln"/>
</dbReference>
<feature type="domain" description="Plant heme peroxidase family profile" evidence="23">
    <location>
        <begin position="62"/>
        <end position="355"/>
    </location>
</feature>
<keyword evidence="12 22" id="KW-0560">Oxidoreductase</keyword>
<dbReference type="EMBL" id="PDCK01000043">
    <property type="protein sequence ID" value="PRQ30176.1"/>
    <property type="molecule type" value="Genomic_DNA"/>
</dbReference>
<evidence type="ECO:0000256" key="10">
    <source>
        <dbReference type="ARBA" id="ARBA00022729"/>
    </source>
</evidence>
<dbReference type="Gene3D" id="1.10.420.10">
    <property type="entry name" value="Peroxidase, domain 2"/>
    <property type="match status" value="1"/>
</dbReference>
<dbReference type="GO" id="GO:0140825">
    <property type="term" value="F:lactoperoxidase activity"/>
    <property type="evidence" value="ECO:0007669"/>
    <property type="project" value="UniProtKB-EC"/>
</dbReference>
<feature type="binding site" evidence="19">
    <location>
        <position position="282"/>
    </location>
    <ligand>
        <name>Ca(2+)</name>
        <dbReference type="ChEBI" id="CHEBI:29108"/>
        <label>2</label>
    </ligand>
</feature>
<dbReference type="InterPro" id="IPR019794">
    <property type="entry name" value="Peroxidases_AS"/>
</dbReference>
<keyword evidence="14 21" id="KW-1015">Disulfide bond</keyword>
<dbReference type="Proteomes" id="UP000238479">
    <property type="component" value="Chromosome 5"/>
</dbReference>
<feature type="disulfide bond" evidence="21">
    <location>
        <begin position="72"/>
        <end position="148"/>
    </location>
</feature>
<feature type="disulfide bond" evidence="21">
    <location>
        <begin position="105"/>
        <end position="110"/>
    </location>
</feature>
<feature type="binding site" evidence="19">
    <location>
        <position position="122"/>
    </location>
    <ligand>
        <name>Ca(2+)</name>
        <dbReference type="ChEBI" id="CHEBI:29108"/>
        <label>1</label>
    </ligand>
</feature>
<proteinExistence type="inferred from homology"/>
<dbReference type="PRINTS" id="PR00461">
    <property type="entry name" value="PLPEROXIDASE"/>
</dbReference>
<feature type="active site" description="Proton acceptor" evidence="17">
    <location>
        <position position="103"/>
    </location>
</feature>
<keyword evidence="9 19" id="KW-0479">Metal-binding</keyword>
<feature type="binding site" description="axial binding residue" evidence="19">
    <location>
        <position position="225"/>
    </location>
    <ligand>
        <name>heme b</name>
        <dbReference type="ChEBI" id="CHEBI:60344"/>
    </ligand>
    <ligandPart>
        <name>Fe</name>
        <dbReference type="ChEBI" id="CHEBI:18248"/>
    </ligandPart>
</feature>
<feature type="disulfide bond" evidence="21">
    <location>
        <begin position="154"/>
        <end position="351"/>
    </location>
</feature>
<dbReference type="InterPro" id="IPR033905">
    <property type="entry name" value="Secretory_peroxidase"/>
</dbReference>
<dbReference type="InterPro" id="IPR010255">
    <property type="entry name" value="Haem_peroxidase_sf"/>
</dbReference>
<keyword evidence="25" id="KW-1185">Reference proteome</keyword>
<evidence type="ECO:0000313" key="24">
    <source>
        <dbReference type="EMBL" id="PRQ30176.1"/>
    </source>
</evidence>
<keyword evidence="11 19" id="KW-0106">Calcium</keyword>
<feature type="binding site" evidence="19">
    <location>
        <position position="274"/>
    </location>
    <ligand>
        <name>Ca(2+)</name>
        <dbReference type="ChEBI" id="CHEBI:29108"/>
        <label>2</label>
    </ligand>
</feature>
<dbReference type="EC" id="1.11.1.7" evidence="5 22"/>
<comment type="subcellular location">
    <subcellularLocation>
        <location evidence="3 22">Secreted</location>
    </subcellularLocation>
</comment>
<evidence type="ECO:0000256" key="21">
    <source>
        <dbReference type="PIRSR" id="PIRSR600823-5"/>
    </source>
</evidence>
<evidence type="ECO:0000256" key="18">
    <source>
        <dbReference type="PIRSR" id="PIRSR600823-2"/>
    </source>
</evidence>
<name>A0A2P6Q7M5_ROSCH</name>
<dbReference type="CDD" id="cd00693">
    <property type="entry name" value="secretory_peroxidase"/>
    <property type="match status" value="1"/>
</dbReference>
<dbReference type="OMA" id="PMGHENI"/>
<keyword evidence="10 22" id="KW-0732">Signal</keyword>
<accession>A0A2P6Q7M5</accession>
<sequence length="357" mass="39960">MNPIVSLLFVLLVVVQLSPTLSYPADDHHHHDDDNNESPEHWKGATPLTVPTILENLPFGDFLSFAHYHRSCPDLEGIINRKLKQWLKQDYTIAASLMRLHFHDCAIRGCDASILLNHEGSERTALASKTLRGFEVIDDIKAEVEKKCPKTVSCADILTAATRDATVMVGGPYWMVPYGRKDGRVSIAKEAEWVPMGHENITALVEFFQSQGLNVLDLVVLSGAHTIGRSSCASIQNRLFNFDGYGNSDPSIDEKYLNFLKRKCRWGSDYVDLDATTPKTFDTAYYSNLQRKMGLLKTDQLLYSDTRTSPLVTALAHQPAVFYHQFGVSMAKLGNVQVLTGQDEGEIRTNCNFVNSY</sequence>
<evidence type="ECO:0000256" key="16">
    <source>
        <dbReference type="ARBA" id="ARBA00023324"/>
    </source>
</evidence>
<evidence type="ECO:0000256" key="9">
    <source>
        <dbReference type="ARBA" id="ARBA00022723"/>
    </source>
</evidence>
<evidence type="ECO:0000256" key="11">
    <source>
        <dbReference type="ARBA" id="ARBA00022837"/>
    </source>
</evidence>
<reference evidence="24 25" key="1">
    <citation type="journal article" date="2018" name="Nat. Genet.">
        <title>The Rosa genome provides new insights in the design of modern roses.</title>
        <authorList>
            <person name="Bendahmane M."/>
        </authorList>
    </citation>
    <scope>NUCLEOTIDE SEQUENCE [LARGE SCALE GENOMIC DNA]</scope>
    <source>
        <strain evidence="25">cv. Old Blush</strain>
    </source>
</reference>
<protein>
    <recommendedName>
        <fullName evidence="5 22">Peroxidase</fullName>
        <ecNumber evidence="5 22">1.11.1.7</ecNumber>
    </recommendedName>
</protein>
<feature type="binding site" evidence="18">
    <location>
        <position position="195"/>
    </location>
    <ligand>
        <name>substrate</name>
    </ligand>
</feature>
<dbReference type="Gramene" id="PRQ30176">
    <property type="protein sequence ID" value="PRQ30176"/>
    <property type="gene ID" value="RchiOBHm_Chr5g0021731"/>
</dbReference>
<keyword evidence="6 22" id="KW-0964">Secreted</keyword>
<dbReference type="Pfam" id="PF00141">
    <property type="entry name" value="peroxidase"/>
    <property type="match status" value="1"/>
</dbReference>
<evidence type="ECO:0000256" key="3">
    <source>
        <dbReference type="ARBA" id="ARBA00004613"/>
    </source>
</evidence>
<keyword evidence="13 19" id="KW-0408">Iron</keyword>
<comment type="cofactor">
    <cofactor evidence="19 22">
        <name>heme b</name>
        <dbReference type="ChEBI" id="CHEBI:60344"/>
    </cofactor>
    <text evidence="19 22">Binds 1 heme b (iron(II)-protoporphyrin IX) group per subunit.</text>
</comment>
<keyword evidence="7 22" id="KW-0575">Peroxidase</keyword>
<dbReference type="Gene3D" id="1.10.520.10">
    <property type="match status" value="1"/>
</dbReference>
<feature type="disulfide bond" evidence="21">
    <location>
        <begin position="232"/>
        <end position="264"/>
    </location>
</feature>
<dbReference type="STRING" id="74649.A0A2P6Q7M5"/>
<dbReference type="InterPro" id="IPR019793">
    <property type="entry name" value="Peroxidases_heam-ligand_BS"/>
</dbReference>
<evidence type="ECO:0000256" key="4">
    <source>
        <dbReference type="ARBA" id="ARBA00006873"/>
    </source>
</evidence>
<gene>
    <name evidence="24" type="ORF">RchiOBHm_Chr5g0021731</name>
</gene>
<comment type="function">
    <text evidence="2">Removal of H(2)O(2), oxidation of toxic reductants, biosynthesis and degradation of lignin, suberization, auxin catabolism, response to environmental stresses such as wounding, pathogen attack and oxidative stress. These functions might be dependent on each isozyme/isoform in each plant tissue.</text>
</comment>
<evidence type="ECO:0000313" key="25">
    <source>
        <dbReference type="Proteomes" id="UP000238479"/>
    </source>
</evidence>
<feature type="binding site" evidence="19">
    <location>
        <position position="113"/>
    </location>
    <ligand>
        <name>Ca(2+)</name>
        <dbReference type="ChEBI" id="CHEBI:29108"/>
        <label>1</label>
    </ligand>
</feature>
<evidence type="ECO:0000256" key="17">
    <source>
        <dbReference type="PIRSR" id="PIRSR600823-1"/>
    </source>
</evidence>
<dbReference type="PROSITE" id="PS00436">
    <property type="entry name" value="PEROXIDASE_2"/>
    <property type="match status" value="1"/>
</dbReference>
<keyword evidence="15" id="KW-0325">Glycoprotein</keyword>
<feature type="signal peptide" evidence="22">
    <location>
        <begin position="1"/>
        <end position="22"/>
    </location>
</feature>
<dbReference type="FunFam" id="1.10.520.10:FF:000006">
    <property type="entry name" value="Peroxidase"/>
    <property type="match status" value="1"/>
</dbReference>
<evidence type="ECO:0000256" key="1">
    <source>
        <dbReference type="ARBA" id="ARBA00000189"/>
    </source>
</evidence>
<feature type="site" description="Transition state stabilizer" evidence="20">
    <location>
        <position position="99"/>
    </location>
</feature>
<dbReference type="SMR" id="A0A2P6Q7M5"/>
<evidence type="ECO:0000259" key="23">
    <source>
        <dbReference type="PROSITE" id="PS50873"/>
    </source>
</evidence>
<organism evidence="24 25">
    <name type="scientific">Rosa chinensis</name>
    <name type="common">China rose</name>
    <dbReference type="NCBI Taxonomy" id="74649"/>
    <lineage>
        <taxon>Eukaryota</taxon>
        <taxon>Viridiplantae</taxon>
        <taxon>Streptophyta</taxon>
        <taxon>Embryophyta</taxon>
        <taxon>Tracheophyta</taxon>
        <taxon>Spermatophyta</taxon>
        <taxon>Magnoliopsida</taxon>
        <taxon>eudicotyledons</taxon>
        <taxon>Gunneridae</taxon>
        <taxon>Pentapetalae</taxon>
        <taxon>rosids</taxon>
        <taxon>fabids</taxon>
        <taxon>Rosales</taxon>
        <taxon>Rosaceae</taxon>
        <taxon>Rosoideae</taxon>
        <taxon>Rosoideae incertae sedis</taxon>
        <taxon>Rosa</taxon>
    </lineage>
</organism>
<dbReference type="PROSITE" id="PS00435">
    <property type="entry name" value="PEROXIDASE_1"/>
    <property type="match status" value="1"/>
</dbReference>
<evidence type="ECO:0000256" key="15">
    <source>
        <dbReference type="ARBA" id="ARBA00023180"/>
    </source>
</evidence>
<dbReference type="GO" id="GO:0046872">
    <property type="term" value="F:metal ion binding"/>
    <property type="evidence" value="ECO:0007669"/>
    <property type="project" value="UniProtKB-UniRule"/>
</dbReference>
<comment type="catalytic activity">
    <reaction evidence="1 22">
        <text>2 a phenolic donor + H2O2 = 2 a phenolic radical donor + 2 H2O</text>
        <dbReference type="Rhea" id="RHEA:56136"/>
        <dbReference type="ChEBI" id="CHEBI:15377"/>
        <dbReference type="ChEBI" id="CHEBI:16240"/>
        <dbReference type="ChEBI" id="CHEBI:139520"/>
        <dbReference type="ChEBI" id="CHEBI:139521"/>
        <dbReference type="EC" id="1.11.1.7"/>
    </reaction>
</comment>
<evidence type="ECO:0000256" key="8">
    <source>
        <dbReference type="ARBA" id="ARBA00022617"/>
    </source>
</evidence>
<evidence type="ECO:0000256" key="22">
    <source>
        <dbReference type="RuleBase" id="RU362060"/>
    </source>
</evidence>
<dbReference type="InterPro" id="IPR002016">
    <property type="entry name" value="Haem_peroxidase"/>
</dbReference>